<feature type="compositionally biased region" description="Basic and acidic residues" evidence="1">
    <location>
        <begin position="198"/>
        <end position="209"/>
    </location>
</feature>
<name>A0ABY6B2M6_9BURK</name>
<dbReference type="PANTHER" id="PTHR11731">
    <property type="entry name" value="PROTEASE FAMILY S9B,C DIPEPTIDYL-PEPTIDASE IV-RELATED"/>
    <property type="match status" value="1"/>
</dbReference>
<evidence type="ECO:0000256" key="2">
    <source>
        <dbReference type="SAM" id="SignalP"/>
    </source>
</evidence>
<dbReference type="Pfam" id="PF00326">
    <property type="entry name" value="Peptidase_S9"/>
    <property type="match status" value="1"/>
</dbReference>
<dbReference type="SUPFAM" id="SSF53474">
    <property type="entry name" value="alpha/beta-Hydrolases"/>
    <property type="match status" value="1"/>
</dbReference>
<dbReference type="RefSeq" id="WP_261757533.1">
    <property type="nucleotide sequence ID" value="NZ_CP104562.2"/>
</dbReference>
<dbReference type="EMBL" id="CP104562">
    <property type="protein sequence ID" value="UXH77778.1"/>
    <property type="molecule type" value="Genomic_DNA"/>
</dbReference>
<dbReference type="Gene3D" id="2.140.10.30">
    <property type="entry name" value="Dipeptidylpeptidase IV, N-terminal domain"/>
    <property type="match status" value="1"/>
</dbReference>
<dbReference type="InterPro" id="IPR001375">
    <property type="entry name" value="Peptidase_S9_cat"/>
</dbReference>
<organism evidence="5 6">
    <name type="scientific">Roseateles amylovorans</name>
    <dbReference type="NCBI Taxonomy" id="2978473"/>
    <lineage>
        <taxon>Bacteria</taxon>
        <taxon>Pseudomonadati</taxon>
        <taxon>Pseudomonadota</taxon>
        <taxon>Betaproteobacteria</taxon>
        <taxon>Burkholderiales</taxon>
        <taxon>Sphaerotilaceae</taxon>
        <taxon>Roseateles</taxon>
    </lineage>
</organism>
<dbReference type="PANTHER" id="PTHR11731:SF193">
    <property type="entry name" value="DIPEPTIDYL PEPTIDASE 9"/>
    <property type="match status" value="1"/>
</dbReference>
<reference evidence="5" key="1">
    <citation type="submission" date="2022-10" db="EMBL/GenBank/DDBJ databases">
        <title>Characterization and whole genome sequencing of a new Roseateles species, isolated from fresh water.</title>
        <authorList>
            <person name="Guliayeva D.Y."/>
            <person name="Akhremchuk A.E."/>
            <person name="Sikolenko M.A."/>
            <person name="Valentovich L.N."/>
            <person name="Sidarenka A.V."/>
        </authorList>
    </citation>
    <scope>NUCLEOTIDE SEQUENCE</scope>
    <source>
        <strain evidence="5">BIM B-1768</strain>
    </source>
</reference>
<feature type="domain" description="Peptidase S9 prolyl oligopeptidase catalytic" evidence="3">
    <location>
        <begin position="688"/>
        <end position="887"/>
    </location>
</feature>
<sequence>MKQWILNSLALATLATGLGLSDGSQAQTTPAAVPVAVANRPLTLEQLFRAEPYRGEAAKDLRFSASGRYLAYLWNPFGEPGSDLYVHDIQTGKTLRVSSPTQMAVVETPESLERYAAKLKQKRNELAERQSREEAQAAYLRGETVDLEQWERQALAELKVELAARKQREEARKAAEKATWGDAPAAAAEPASGASAPEAKKPAKDPKDMALWELRDELKKKREKEKLKPEDLYPGISQFVWATQRDELVFSYRGQLLRWKAGTERAEPLLSTGRSLKPVAYSPDDQHLIVQDDTRVLRVRLSTAGIEVINRELFNPDDEDRKFRIAQTTISEDGRWMALAAQAPLVGADGKPAPKPGRQVEIMNYGERFATAKKVNREVSDDKRGIESLAIYIRPVPAVGQVPTRQPAPVFTHPGGDYWFEISPVVWARDGSHYVFTTFEREKDLFRVYLGKPDAGAKPEMVLERRAPIHHELVNVMTPSFTPDSKQLVLILADNGWRQPYAMSLAAGADRSVRPLVTGEFEAYQVLGFTPDVKTMFIVANKDDYASMNLWRVELKDGRMTALGRAPDYHRAATVAKGGQWLASVAGHWAERPELKLIKGQSAASGPEAGRVLTQSHDPAWAQVDVLRPERFSFKNRHGDTIPAYVFKPLGWAPTDKRAAIVYTYGGPLNDRHSVETDSFQPTGYVFAMYMAAKHGYLTVTVDPRGHSNYGEKFADANWEKPGAPQAEDLEDLVAYMKANLGVDGARIGLNGWSFGGFQTQYTMYTKPDLFAAGIAGAGPTEWENYNSWYSGRTIGKVDRSKPVLRKYSLLPLAKNLKKPLMLVHGMQDPNVLYQDTVNVYRALLESGKEGLVELFLDPDGEHGLGGAVKPVGWHRKYEAFWLRQFGAAQK</sequence>
<evidence type="ECO:0000256" key="1">
    <source>
        <dbReference type="SAM" id="MobiDB-lite"/>
    </source>
</evidence>
<dbReference type="Pfam" id="PF00930">
    <property type="entry name" value="DPPIV_N"/>
    <property type="match status" value="1"/>
</dbReference>
<evidence type="ECO:0000259" key="4">
    <source>
        <dbReference type="Pfam" id="PF00930"/>
    </source>
</evidence>
<feature type="signal peptide" evidence="2">
    <location>
        <begin position="1"/>
        <end position="26"/>
    </location>
</feature>
<protein>
    <submittedName>
        <fullName evidence="5">Prolyl oligopeptidase family serine peptidase</fullName>
    </submittedName>
</protein>
<proteinExistence type="predicted"/>
<keyword evidence="2" id="KW-0732">Signal</keyword>
<dbReference type="InterPro" id="IPR050278">
    <property type="entry name" value="Serine_Prot_S9B/DPPIV"/>
</dbReference>
<dbReference type="InterPro" id="IPR029058">
    <property type="entry name" value="AB_hydrolase_fold"/>
</dbReference>
<feature type="region of interest" description="Disordered" evidence="1">
    <location>
        <begin position="173"/>
        <end position="209"/>
    </location>
</feature>
<feature type="compositionally biased region" description="Low complexity" evidence="1">
    <location>
        <begin position="177"/>
        <end position="197"/>
    </location>
</feature>
<gene>
    <name evidence="5" type="ORF">N4261_22830</name>
</gene>
<feature type="chain" id="PRO_5046565312" evidence="2">
    <location>
        <begin position="27"/>
        <end position="891"/>
    </location>
</feature>
<dbReference type="InterPro" id="IPR002469">
    <property type="entry name" value="Peptidase_S9B_N"/>
</dbReference>
<evidence type="ECO:0000313" key="6">
    <source>
        <dbReference type="Proteomes" id="UP001064933"/>
    </source>
</evidence>
<dbReference type="Gene3D" id="3.40.50.1820">
    <property type="entry name" value="alpha/beta hydrolase"/>
    <property type="match status" value="1"/>
</dbReference>
<accession>A0ABY6B2M6</accession>
<feature type="domain" description="Dipeptidylpeptidase IV N-terminal" evidence="4">
    <location>
        <begin position="422"/>
        <end position="573"/>
    </location>
</feature>
<evidence type="ECO:0000259" key="3">
    <source>
        <dbReference type="Pfam" id="PF00326"/>
    </source>
</evidence>
<evidence type="ECO:0000313" key="5">
    <source>
        <dbReference type="EMBL" id="UXH77778.1"/>
    </source>
</evidence>
<dbReference type="SUPFAM" id="SSF82171">
    <property type="entry name" value="DPP6 N-terminal domain-like"/>
    <property type="match status" value="1"/>
</dbReference>
<dbReference type="Proteomes" id="UP001064933">
    <property type="component" value="Chromosome"/>
</dbReference>
<keyword evidence="6" id="KW-1185">Reference proteome</keyword>